<evidence type="ECO:0000256" key="1">
    <source>
        <dbReference type="ARBA" id="ARBA00022670"/>
    </source>
</evidence>
<dbReference type="InterPro" id="IPR038765">
    <property type="entry name" value="Papain-like_cys_pep_sf"/>
</dbReference>
<reference evidence="5 6" key="1">
    <citation type="journal article" date="2011" name="PLoS ONE">
        <title>Core proteome of the minimal cell: comparative proteomics of three mollicute species.</title>
        <authorList>
            <person name="Fisunov G.Y."/>
            <person name="Alexeev D.G."/>
            <person name="Bazaleev N.A."/>
            <person name="Ladygina V.G."/>
            <person name="Galyamina M.A."/>
            <person name="Kondratov I.G."/>
            <person name="Zhukova N.A."/>
            <person name="Serebryakova M.V."/>
            <person name="Demina I.A."/>
            <person name="Govorun V.M."/>
        </authorList>
    </citation>
    <scope>NUCLEOTIDE SEQUENCE [LARGE SCALE GENOMIC DNA]</scope>
    <source>
        <strain evidence="5 6">S6</strain>
    </source>
</reference>
<dbReference type="PANTHER" id="PTHR10363">
    <property type="entry name" value="BLEOMYCIN HYDROLASE"/>
    <property type="match status" value="1"/>
</dbReference>
<dbReference type="Gene3D" id="3.90.70.10">
    <property type="entry name" value="Cysteine proteinases"/>
    <property type="match status" value="2"/>
</dbReference>
<evidence type="ECO:0000313" key="5">
    <source>
        <dbReference type="EMBL" id="AHB99710.1"/>
    </source>
</evidence>
<dbReference type="Proteomes" id="UP000018735">
    <property type="component" value="Chromosome"/>
</dbReference>
<dbReference type="PANTHER" id="PTHR10363:SF2">
    <property type="entry name" value="BLEOMYCIN HYDROLASE"/>
    <property type="match status" value="1"/>
</dbReference>
<dbReference type="InterPro" id="IPR004134">
    <property type="entry name" value="Peptidase_C1B"/>
</dbReference>
<dbReference type="Pfam" id="PF03051">
    <property type="entry name" value="Peptidase_C1_2"/>
    <property type="match status" value="3"/>
</dbReference>
<dbReference type="eggNOG" id="COG3579">
    <property type="taxonomic scope" value="Bacteria"/>
</dbReference>
<dbReference type="HOGENOM" id="CLU_038600_0_1_14"/>
<dbReference type="GO" id="GO:0006508">
    <property type="term" value="P:proteolysis"/>
    <property type="evidence" value="ECO:0007669"/>
    <property type="project" value="UniProtKB-KW"/>
</dbReference>
<dbReference type="GO" id="GO:0009636">
    <property type="term" value="P:response to toxic substance"/>
    <property type="evidence" value="ECO:0007669"/>
    <property type="project" value="TreeGrafter"/>
</dbReference>
<dbReference type="GO" id="GO:0043418">
    <property type="term" value="P:homocysteine catabolic process"/>
    <property type="evidence" value="ECO:0007669"/>
    <property type="project" value="TreeGrafter"/>
</dbReference>
<organism evidence="5 6">
    <name type="scientific">Mycoplasmoides gallisepticum S6</name>
    <dbReference type="NCBI Taxonomy" id="1006581"/>
    <lineage>
        <taxon>Bacteria</taxon>
        <taxon>Bacillati</taxon>
        <taxon>Mycoplasmatota</taxon>
        <taxon>Mycoplasmoidales</taxon>
        <taxon>Mycoplasmoidaceae</taxon>
        <taxon>Mycoplasmoides</taxon>
    </lineage>
</organism>
<dbReference type="CDD" id="cd00585">
    <property type="entry name" value="Peptidase_C1B"/>
    <property type="match status" value="1"/>
</dbReference>
<sequence>MNKNNKIDFQKYLKKNLSYQKKREYLLTRNALVANDINLMAANVFNPDKNLTEFLVDAHKPTLTITNQDMSGRCWIFAGLNPLRRQTAEKLKVSNFVFSQTYMDFWDKYERANVFLNKMIEKADVELDDRDLKAELQSAGQDGGWYGFFENLVNKYGLVPQEVMPDSFSGHNTFILNELLQVVLIKATKEIRAHKKASQKQKEVVDATLKKVLEMLVLAYGPVPSKFDWQYVADAKKDEENKELANKEEKSTKTKVEQKTPVQQEEEKAKQELKEIKTEFSFIKQITPLEFSKQYVNYQEYDFLDLWTIGNTTDYKINQRYSLKDSNNLFEASDFNFLNVDRNILKFFALANLVAKQTMWFACDVNHYRNNKTGGFDNQQFDYQSLFNIDFSVDRNKQVRSHFISSNHAMTLSGVDFDEAKSLLKQKELVKKYKNLKKFDQYQFVLDLSQTLVFKKWKIENSWGEKVGNKGFYYMNDQWFNDYLIDIVISTKAADDFFKNPKFIDPDLIGLVKQLKTKEILKAGLSTEPILIDGYDPLGANNKGVK</sequence>
<evidence type="ECO:0000256" key="2">
    <source>
        <dbReference type="ARBA" id="ARBA00022801"/>
    </source>
</evidence>
<proteinExistence type="predicted"/>
<keyword evidence="1" id="KW-0645">Protease</keyword>
<accession>A0A0F6CKT8</accession>
<dbReference type="EMBL" id="CP006916">
    <property type="protein sequence ID" value="AHB99710.1"/>
    <property type="molecule type" value="Genomic_DNA"/>
</dbReference>
<protein>
    <submittedName>
        <fullName evidence="5">Aminopeptidase</fullName>
    </submittedName>
</protein>
<keyword evidence="5" id="KW-0031">Aminopeptidase</keyword>
<name>A0A0F6CKT8_MYCGL</name>
<evidence type="ECO:0000256" key="3">
    <source>
        <dbReference type="ARBA" id="ARBA00022807"/>
    </source>
</evidence>
<dbReference type="GO" id="GO:0005737">
    <property type="term" value="C:cytoplasm"/>
    <property type="evidence" value="ECO:0007669"/>
    <property type="project" value="TreeGrafter"/>
</dbReference>
<dbReference type="SUPFAM" id="SSF54001">
    <property type="entry name" value="Cysteine proteinases"/>
    <property type="match status" value="1"/>
</dbReference>
<gene>
    <name evidence="5" type="primary">pepC_2</name>
    <name evidence="5" type="ORF">GCW_02525</name>
</gene>
<evidence type="ECO:0000313" key="6">
    <source>
        <dbReference type="Proteomes" id="UP000018735"/>
    </source>
</evidence>
<evidence type="ECO:0000256" key="4">
    <source>
        <dbReference type="SAM" id="MobiDB-lite"/>
    </source>
</evidence>
<dbReference type="RefSeq" id="WP_011884558.1">
    <property type="nucleotide sequence ID" value="NC_023030.2"/>
</dbReference>
<dbReference type="PROSITE" id="PS00139">
    <property type="entry name" value="THIOL_PROTEASE_CYS"/>
    <property type="match status" value="1"/>
</dbReference>
<keyword evidence="2" id="KW-0378">Hydrolase</keyword>
<dbReference type="GO" id="GO:0070005">
    <property type="term" value="F:cysteine-type aminopeptidase activity"/>
    <property type="evidence" value="ECO:0007669"/>
    <property type="project" value="InterPro"/>
</dbReference>
<feature type="region of interest" description="Disordered" evidence="4">
    <location>
        <begin position="241"/>
        <end position="268"/>
    </location>
</feature>
<keyword evidence="3" id="KW-0788">Thiol protease</keyword>
<feature type="compositionally biased region" description="Basic and acidic residues" evidence="4">
    <location>
        <begin position="241"/>
        <end position="258"/>
    </location>
</feature>
<dbReference type="InterPro" id="IPR000169">
    <property type="entry name" value="Pept_cys_AS"/>
</dbReference>
<dbReference type="AlphaFoldDB" id="A0A0F6CKT8"/>
<dbReference type="KEGG" id="mgz:GCW_02525"/>